<keyword evidence="3" id="KW-1185">Reference proteome</keyword>
<dbReference type="EMBL" id="CAVNYO010000455">
    <property type="protein sequence ID" value="CAK5282555.1"/>
    <property type="molecule type" value="Genomic_DNA"/>
</dbReference>
<organism evidence="2 3">
    <name type="scientific">Mycena citricolor</name>
    <dbReference type="NCBI Taxonomy" id="2018698"/>
    <lineage>
        <taxon>Eukaryota</taxon>
        <taxon>Fungi</taxon>
        <taxon>Dikarya</taxon>
        <taxon>Basidiomycota</taxon>
        <taxon>Agaricomycotina</taxon>
        <taxon>Agaricomycetes</taxon>
        <taxon>Agaricomycetidae</taxon>
        <taxon>Agaricales</taxon>
        <taxon>Marasmiineae</taxon>
        <taxon>Mycenaceae</taxon>
        <taxon>Mycena</taxon>
    </lineage>
</organism>
<evidence type="ECO:0000313" key="3">
    <source>
        <dbReference type="Proteomes" id="UP001295794"/>
    </source>
</evidence>
<evidence type="ECO:0000313" key="2">
    <source>
        <dbReference type="EMBL" id="CAK5282555.1"/>
    </source>
</evidence>
<accession>A0AAD2HV67</accession>
<reference evidence="2" key="1">
    <citation type="submission" date="2023-11" db="EMBL/GenBank/DDBJ databases">
        <authorList>
            <person name="De Vega J J."/>
            <person name="De Vega J J."/>
        </authorList>
    </citation>
    <scope>NUCLEOTIDE SEQUENCE</scope>
</reference>
<dbReference type="Proteomes" id="UP001295794">
    <property type="component" value="Unassembled WGS sequence"/>
</dbReference>
<feature type="region of interest" description="Disordered" evidence="1">
    <location>
        <begin position="1"/>
        <end position="30"/>
    </location>
</feature>
<sequence>TYGGPELYADKRASRSQRPQTPPAHASKDHVCYGTSSSNFGARASVIKFIHAVTCNHSPETLRTCFYPRKTRYDHRGQTQFDAGLMQSTIKSLMLSFLSLLFCSTLDCELGISHPLTLKDINVLVLDVLGPCYSSNFHFGCSISLRLEHSPW</sequence>
<feature type="non-terminal residue" evidence="2">
    <location>
        <position position="152"/>
    </location>
</feature>
<dbReference type="AlphaFoldDB" id="A0AAD2HV67"/>
<gene>
    <name evidence="2" type="ORF">MYCIT1_LOCUS34387</name>
</gene>
<protein>
    <submittedName>
        <fullName evidence="2">Uncharacterized protein</fullName>
    </submittedName>
</protein>
<proteinExistence type="predicted"/>
<feature type="non-terminal residue" evidence="2">
    <location>
        <position position="1"/>
    </location>
</feature>
<name>A0AAD2HV67_9AGAR</name>
<comment type="caution">
    <text evidence="2">The sequence shown here is derived from an EMBL/GenBank/DDBJ whole genome shotgun (WGS) entry which is preliminary data.</text>
</comment>
<evidence type="ECO:0000256" key="1">
    <source>
        <dbReference type="SAM" id="MobiDB-lite"/>
    </source>
</evidence>